<feature type="compositionally biased region" description="Polar residues" evidence="15">
    <location>
        <begin position="798"/>
        <end position="809"/>
    </location>
</feature>
<dbReference type="GO" id="GO:0005886">
    <property type="term" value="C:plasma membrane"/>
    <property type="evidence" value="ECO:0007669"/>
    <property type="project" value="UniProtKB-SubCell"/>
</dbReference>
<gene>
    <name evidence="21" type="ORF">RND81_07G138200</name>
</gene>
<comment type="catalytic activity">
    <reaction evidence="12 13">
        <text>L-seryl-[protein] + ATP = O-phospho-L-seryl-[protein] + ADP + H(+)</text>
        <dbReference type="Rhea" id="RHEA:17989"/>
        <dbReference type="Rhea" id="RHEA-COMP:9863"/>
        <dbReference type="Rhea" id="RHEA-COMP:11604"/>
        <dbReference type="ChEBI" id="CHEBI:15378"/>
        <dbReference type="ChEBI" id="CHEBI:29999"/>
        <dbReference type="ChEBI" id="CHEBI:30616"/>
        <dbReference type="ChEBI" id="CHEBI:83421"/>
        <dbReference type="ChEBI" id="CHEBI:456216"/>
        <dbReference type="EC" id="2.7.11.1"/>
    </reaction>
</comment>
<evidence type="ECO:0000256" key="3">
    <source>
        <dbReference type="ARBA" id="ARBA00022527"/>
    </source>
</evidence>
<dbReference type="EC" id="2.7.11.1" evidence="13"/>
<dbReference type="Gene3D" id="3.30.200.20">
    <property type="entry name" value="Phosphorylase Kinase, domain 1"/>
    <property type="match status" value="1"/>
</dbReference>
<dbReference type="InterPro" id="IPR036426">
    <property type="entry name" value="Bulb-type_lectin_dom_sf"/>
</dbReference>
<feature type="domain" description="Apple" evidence="20">
    <location>
        <begin position="336"/>
        <end position="415"/>
    </location>
</feature>
<dbReference type="SMART" id="SM00220">
    <property type="entry name" value="S_TKc"/>
    <property type="match status" value="1"/>
</dbReference>
<keyword evidence="10" id="KW-0325">Glycoprotein</keyword>
<dbReference type="FunFam" id="2.90.10.10:FF:000001">
    <property type="entry name" value="G-type lectin S-receptor-like serine/threonine-protein kinase"/>
    <property type="match status" value="1"/>
</dbReference>
<comment type="catalytic activity">
    <reaction evidence="11 13">
        <text>L-threonyl-[protein] + ATP = O-phospho-L-threonyl-[protein] + ADP + H(+)</text>
        <dbReference type="Rhea" id="RHEA:46608"/>
        <dbReference type="Rhea" id="RHEA-COMP:11060"/>
        <dbReference type="Rhea" id="RHEA-COMP:11605"/>
        <dbReference type="ChEBI" id="CHEBI:15378"/>
        <dbReference type="ChEBI" id="CHEBI:30013"/>
        <dbReference type="ChEBI" id="CHEBI:30616"/>
        <dbReference type="ChEBI" id="CHEBI:61977"/>
        <dbReference type="ChEBI" id="CHEBI:456216"/>
        <dbReference type="EC" id="2.7.11.1"/>
    </reaction>
</comment>
<dbReference type="InterPro" id="IPR011009">
    <property type="entry name" value="Kinase-like_dom_sf"/>
</dbReference>
<feature type="region of interest" description="Disordered" evidence="15">
    <location>
        <begin position="784"/>
        <end position="809"/>
    </location>
</feature>
<dbReference type="Gene3D" id="1.10.510.10">
    <property type="entry name" value="Transferase(Phosphotransferase) domain 1"/>
    <property type="match status" value="1"/>
</dbReference>
<dbReference type="InterPro" id="IPR000719">
    <property type="entry name" value="Prot_kinase_dom"/>
</dbReference>
<dbReference type="SUPFAM" id="SSF56112">
    <property type="entry name" value="Protein kinase-like (PK-like)"/>
    <property type="match status" value="1"/>
</dbReference>
<sequence length="809" mass="90822">MSSLRVFLFLFLLNLRIYDASDNITTTNFLKDPESIVSSDGTFKLAFFSPPNTTNRYVGIYYNKLPVMKVVWVANRNNPLTNSSGIFQISKDGNLQVLNGQKHILWSSNVIVSQVTSNLYKAQLLESGNLVLFGSNNNIIWQSFDHPVNTILPQMGLAYSKDNDRNSMIQAWKSPSDPSQGRFIAGLGPSVLPEFFIWDMGHRYYRSGPWNGNTFLGIEVQVPNLLSDGISIKTDGKGNSTLMFPNPPFPLSNYELSYQGTLGEYYWDDTKGEWSFLWQALDNECGIYGKCGEYGSCNLLYVPICKCLQGFEPTNKQEWNEGNWSSGCTRTRQLLCGIQGAKEDGFFSLAMMKPPADTNWLQGLDQDTCRSQCLSDCSCLAYAFDISVGCMTWNGSLVDTQEFSSSGVDLYLRLAHSELGNKKKKTEIIIGVTAVSGTATLVAIVYFLCRRKAKKAEKKITPSDIFNGNQSLDKFEELPLFKFDELSAATSNFQEISKIGRGGFGLVYRGTLEDGQEVAIKRLSGTSRQGVEEFMNEVLLISKLQHRNLVKLLGCCVERQERMLVYDYMPNKSLDAFIFDPMKKGILDWKKCYTIIEGICRGLLYLHRDSRLKIIHRDLKAANILLDENLKPKISDFGMARIFGASQSEADTTRVVGTYGYMPPEYAIEGRFSEKSDVFSFGVLLLEIITGKRTRWRDESSLNLLGYVWKQWTEDNVISLIDPVLAHQGFEAEISKCIHIGLLCVQEYAQDRPDISTVILNLSALDTASFQKPKAPGFTRFMRDASSTSTQSHQTSSMNSLSITNISGR</sequence>
<dbReference type="CDD" id="cd00028">
    <property type="entry name" value="B_lectin"/>
    <property type="match status" value="1"/>
</dbReference>
<dbReference type="CDD" id="cd01098">
    <property type="entry name" value="PAN_AP_plant"/>
    <property type="match status" value="1"/>
</dbReference>
<feature type="domain" description="Bulb-type lectin" evidence="19">
    <location>
        <begin position="21"/>
        <end position="145"/>
    </location>
</feature>
<comment type="caution">
    <text evidence="21">The sequence shown here is derived from an EMBL/GenBank/DDBJ whole genome shotgun (WGS) entry which is preliminary data.</text>
</comment>
<keyword evidence="5 17" id="KW-0732">Signal</keyword>
<dbReference type="SMART" id="SM00108">
    <property type="entry name" value="B_lectin"/>
    <property type="match status" value="1"/>
</dbReference>
<keyword evidence="2" id="KW-1003">Cell membrane</keyword>
<evidence type="ECO:0000256" key="12">
    <source>
        <dbReference type="ARBA" id="ARBA00048679"/>
    </source>
</evidence>
<evidence type="ECO:0000313" key="22">
    <source>
        <dbReference type="Proteomes" id="UP001443914"/>
    </source>
</evidence>
<dbReference type="InterPro" id="IPR001245">
    <property type="entry name" value="Ser-Thr/Tyr_kinase_cat_dom"/>
</dbReference>
<dbReference type="SUPFAM" id="SSF51110">
    <property type="entry name" value="alpha-D-mannose-specific plant lectins"/>
    <property type="match status" value="1"/>
</dbReference>
<keyword evidence="8 13" id="KW-0067">ATP-binding</keyword>
<dbReference type="InterPro" id="IPR024171">
    <property type="entry name" value="SRK-like_kinase"/>
</dbReference>
<dbReference type="CDD" id="cd14066">
    <property type="entry name" value="STKc_IRAK"/>
    <property type="match status" value="1"/>
</dbReference>
<dbReference type="PANTHER" id="PTHR27002:SF1082">
    <property type="entry name" value="OS06G0693000 PROTEIN"/>
    <property type="match status" value="1"/>
</dbReference>
<evidence type="ECO:0000256" key="5">
    <source>
        <dbReference type="ARBA" id="ARBA00022729"/>
    </source>
</evidence>
<protein>
    <recommendedName>
        <fullName evidence="13">Receptor-like serine/threonine-protein kinase</fullName>
        <ecNumber evidence="13">2.7.11.1</ecNumber>
    </recommendedName>
</protein>
<feature type="domain" description="Protein kinase" evidence="18">
    <location>
        <begin position="493"/>
        <end position="765"/>
    </location>
</feature>
<evidence type="ECO:0000256" key="11">
    <source>
        <dbReference type="ARBA" id="ARBA00047899"/>
    </source>
</evidence>
<feature type="compositionally biased region" description="Low complexity" evidence="15">
    <location>
        <begin position="786"/>
        <end position="797"/>
    </location>
</feature>
<dbReference type="GO" id="GO:0004674">
    <property type="term" value="F:protein serine/threonine kinase activity"/>
    <property type="evidence" value="ECO:0007669"/>
    <property type="project" value="UniProtKB-KW"/>
</dbReference>
<evidence type="ECO:0000256" key="1">
    <source>
        <dbReference type="ARBA" id="ARBA00004251"/>
    </source>
</evidence>
<dbReference type="PIRSF" id="PIRSF000641">
    <property type="entry name" value="SRK"/>
    <property type="match status" value="1"/>
</dbReference>
<evidence type="ECO:0000256" key="8">
    <source>
        <dbReference type="ARBA" id="ARBA00022840"/>
    </source>
</evidence>
<dbReference type="Pfam" id="PF01453">
    <property type="entry name" value="B_lectin"/>
    <property type="match status" value="1"/>
</dbReference>
<keyword evidence="16" id="KW-0472">Membrane</keyword>
<keyword evidence="3 13" id="KW-0723">Serine/threonine-protein kinase</keyword>
<dbReference type="Pfam" id="PF07714">
    <property type="entry name" value="PK_Tyr_Ser-Thr"/>
    <property type="match status" value="1"/>
</dbReference>
<reference evidence="21" key="1">
    <citation type="submission" date="2024-03" db="EMBL/GenBank/DDBJ databases">
        <title>WGS assembly of Saponaria officinalis var. Norfolk2.</title>
        <authorList>
            <person name="Jenkins J."/>
            <person name="Shu S."/>
            <person name="Grimwood J."/>
            <person name="Barry K."/>
            <person name="Goodstein D."/>
            <person name="Schmutz J."/>
            <person name="Leebens-Mack J."/>
            <person name="Osbourn A."/>
        </authorList>
    </citation>
    <scope>NUCLEOTIDE SEQUENCE [LARGE SCALE GENOMIC DNA]</scope>
    <source>
        <strain evidence="21">JIC</strain>
    </source>
</reference>
<feature type="chain" id="PRO_5043385219" description="Receptor-like serine/threonine-protein kinase" evidence="17">
    <location>
        <begin position="21"/>
        <end position="809"/>
    </location>
</feature>
<dbReference type="InterPro" id="IPR017441">
    <property type="entry name" value="Protein_kinase_ATP_BS"/>
</dbReference>
<evidence type="ECO:0000259" key="18">
    <source>
        <dbReference type="PROSITE" id="PS50011"/>
    </source>
</evidence>
<dbReference type="PROSITE" id="PS50011">
    <property type="entry name" value="PROTEIN_KINASE_DOM"/>
    <property type="match status" value="1"/>
</dbReference>
<dbReference type="InterPro" id="IPR008271">
    <property type="entry name" value="Ser/Thr_kinase_AS"/>
</dbReference>
<keyword evidence="22" id="KW-1185">Reference proteome</keyword>
<evidence type="ECO:0000256" key="16">
    <source>
        <dbReference type="SAM" id="Phobius"/>
    </source>
</evidence>
<proteinExistence type="inferred from homology"/>
<dbReference type="AlphaFoldDB" id="A0AAW1JQ54"/>
<comment type="subcellular location">
    <subcellularLocation>
        <location evidence="1">Cell membrane</location>
        <topology evidence="1">Single-pass type I membrane protein</topology>
    </subcellularLocation>
</comment>
<keyword evidence="6 13" id="KW-0547">Nucleotide-binding</keyword>
<keyword evidence="16" id="KW-1133">Transmembrane helix</keyword>
<dbReference type="PROSITE" id="PS00107">
    <property type="entry name" value="PROTEIN_KINASE_ATP"/>
    <property type="match status" value="1"/>
</dbReference>
<feature type="transmembrane region" description="Helical" evidence="16">
    <location>
        <begin position="428"/>
        <end position="449"/>
    </location>
</feature>
<evidence type="ECO:0000256" key="7">
    <source>
        <dbReference type="ARBA" id="ARBA00022777"/>
    </source>
</evidence>
<dbReference type="PROSITE" id="PS50948">
    <property type="entry name" value="PAN"/>
    <property type="match status" value="1"/>
</dbReference>
<evidence type="ECO:0000256" key="4">
    <source>
        <dbReference type="ARBA" id="ARBA00022679"/>
    </source>
</evidence>
<evidence type="ECO:0000259" key="19">
    <source>
        <dbReference type="PROSITE" id="PS50927"/>
    </source>
</evidence>
<dbReference type="FunFam" id="1.10.510.10:FF:000060">
    <property type="entry name" value="G-type lectin S-receptor-like serine/threonine-protein kinase"/>
    <property type="match status" value="1"/>
</dbReference>
<keyword evidence="4 13" id="KW-0808">Transferase</keyword>
<dbReference type="FunFam" id="3.30.200.20:FF:000195">
    <property type="entry name" value="G-type lectin S-receptor-like serine/threonine-protein kinase"/>
    <property type="match status" value="1"/>
</dbReference>
<comment type="similarity">
    <text evidence="13">Belongs to the protein kinase superfamily. Ser/Thr protein kinase family.</text>
</comment>
<dbReference type="GO" id="GO:0005524">
    <property type="term" value="F:ATP binding"/>
    <property type="evidence" value="ECO:0007669"/>
    <property type="project" value="UniProtKB-UniRule"/>
</dbReference>
<dbReference type="Pfam" id="PF08276">
    <property type="entry name" value="PAN_2"/>
    <property type="match status" value="1"/>
</dbReference>
<feature type="binding site" evidence="14">
    <location>
        <position position="521"/>
    </location>
    <ligand>
        <name>ATP</name>
        <dbReference type="ChEBI" id="CHEBI:30616"/>
    </ligand>
</feature>
<dbReference type="PANTHER" id="PTHR27002">
    <property type="entry name" value="RECEPTOR-LIKE SERINE/THREONINE-PROTEIN KINASE SD1-8"/>
    <property type="match status" value="1"/>
</dbReference>
<evidence type="ECO:0000313" key="21">
    <source>
        <dbReference type="EMBL" id="KAK9706602.1"/>
    </source>
</evidence>
<evidence type="ECO:0000256" key="15">
    <source>
        <dbReference type="SAM" id="MobiDB-lite"/>
    </source>
</evidence>
<dbReference type="Proteomes" id="UP001443914">
    <property type="component" value="Unassembled WGS sequence"/>
</dbReference>
<keyword evidence="9" id="KW-1015">Disulfide bond</keyword>
<dbReference type="PROSITE" id="PS50927">
    <property type="entry name" value="BULB_LECTIN"/>
    <property type="match status" value="1"/>
</dbReference>
<dbReference type="Pfam" id="PF00954">
    <property type="entry name" value="S_locus_glycop"/>
    <property type="match status" value="1"/>
</dbReference>
<dbReference type="PROSITE" id="PS00108">
    <property type="entry name" value="PROTEIN_KINASE_ST"/>
    <property type="match status" value="1"/>
</dbReference>
<evidence type="ECO:0000256" key="2">
    <source>
        <dbReference type="ARBA" id="ARBA00022475"/>
    </source>
</evidence>
<dbReference type="InterPro" id="IPR003609">
    <property type="entry name" value="Pan_app"/>
</dbReference>
<evidence type="ECO:0000259" key="20">
    <source>
        <dbReference type="PROSITE" id="PS50948"/>
    </source>
</evidence>
<keyword evidence="7 13" id="KW-0418">Kinase</keyword>
<evidence type="ECO:0000256" key="17">
    <source>
        <dbReference type="SAM" id="SignalP"/>
    </source>
</evidence>
<evidence type="ECO:0000256" key="13">
    <source>
        <dbReference type="PIRNR" id="PIRNR000641"/>
    </source>
</evidence>
<evidence type="ECO:0000256" key="9">
    <source>
        <dbReference type="ARBA" id="ARBA00023157"/>
    </source>
</evidence>
<evidence type="ECO:0000256" key="10">
    <source>
        <dbReference type="ARBA" id="ARBA00023180"/>
    </source>
</evidence>
<accession>A0AAW1JQ54</accession>
<keyword evidence="16" id="KW-0812">Transmembrane</keyword>
<dbReference type="SMART" id="SM00473">
    <property type="entry name" value="PAN_AP"/>
    <property type="match status" value="1"/>
</dbReference>
<feature type="signal peptide" evidence="17">
    <location>
        <begin position="1"/>
        <end position="20"/>
    </location>
</feature>
<dbReference type="EMBL" id="JBDFQZ010000007">
    <property type="protein sequence ID" value="KAK9706602.1"/>
    <property type="molecule type" value="Genomic_DNA"/>
</dbReference>
<dbReference type="Gene3D" id="2.90.10.10">
    <property type="entry name" value="Bulb-type lectin domain"/>
    <property type="match status" value="1"/>
</dbReference>
<evidence type="ECO:0000256" key="6">
    <source>
        <dbReference type="ARBA" id="ARBA00022741"/>
    </source>
</evidence>
<evidence type="ECO:0000256" key="14">
    <source>
        <dbReference type="PROSITE-ProRule" id="PRU10141"/>
    </source>
</evidence>
<dbReference type="GO" id="GO:0048544">
    <property type="term" value="P:recognition of pollen"/>
    <property type="evidence" value="ECO:0007669"/>
    <property type="project" value="InterPro"/>
</dbReference>
<dbReference type="InterPro" id="IPR000858">
    <property type="entry name" value="S_locus_glycoprot_dom"/>
</dbReference>
<organism evidence="21 22">
    <name type="scientific">Saponaria officinalis</name>
    <name type="common">Common soapwort</name>
    <name type="synonym">Lychnis saponaria</name>
    <dbReference type="NCBI Taxonomy" id="3572"/>
    <lineage>
        <taxon>Eukaryota</taxon>
        <taxon>Viridiplantae</taxon>
        <taxon>Streptophyta</taxon>
        <taxon>Embryophyta</taxon>
        <taxon>Tracheophyta</taxon>
        <taxon>Spermatophyta</taxon>
        <taxon>Magnoliopsida</taxon>
        <taxon>eudicotyledons</taxon>
        <taxon>Gunneridae</taxon>
        <taxon>Pentapetalae</taxon>
        <taxon>Caryophyllales</taxon>
        <taxon>Caryophyllaceae</taxon>
        <taxon>Caryophylleae</taxon>
        <taxon>Saponaria</taxon>
    </lineage>
</organism>
<name>A0AAW1JQ54_SAPOF</name>
<dbReference type="InterPro" id="IPR001480">
    <property type="entry name" value="Bulb-type_lectin_dom"/>
</dbReference>